<keyword evidence="2" id="KW-0479">Metal-binding</keyword>
<dbReference type="InterPro" id="IPR051453">
    <property type="entry name" value="MBL_Glyoxalase_II"/>
</dbReference>
<evidence type="ECO:0000256" key="3">
    <source>
        <dbReference type="ARBA" id="ARBA00022801"/>
    </source>
</evidence>
<dbReference type="AlphaFoldDB" id="A0AAU7UE64"/>
<proteinExistence type="predicted"/>
<dbReference type="SMART" id="SM00849">
    <property type="entry name" value="Lactamase_B"/>
    <property type="match status" value="1"/>
</dbReference>
<keyword evidence="3" id="KW-0378">Hydrolase</keyword>
<evidence type="ECO:0000256" key="1">
    <source>
        <dbReference type="ARBA" id="ARBA00001947"/>
    </source>
</evidence>
<dbReference type="PANTHER" id="PTHR46233">
    <property type="entry name" value="HYDROXYACYLGLUTATHIONE HYDROLASE GLOC"/>
    <property type="match status" value="1"/>
</dbReference>
<accession>A0AAU7UE64</accession>
<dbReference type="SUPFAM" id="SSF56281">
    <property type="entry name" value="Metallo-hydrolase/oxidoreductase"/>
    <property type="match status" value="1"/>
</dbReference>
<evidence type="ECO:0000313" key="6">
    <source>
        <dbReference type="EMBL" id="XBV86786.1"/>
    </source>
</evidence>
<dbReference type="KEGG" id="dsc:ABOD76_10875"/>
<dbReference type="RefSeq" id="WP_350244866.1">
    <property type="nucleotide sequence ID" value="NZ_CP158299.1"/>
</dbReference>
<comment type="cofactor">
    <cofactor evidence="1">
        <name>Zn(2+)</name>
        <dbReference type="ChEBI" id="CHEBI:29105"/>
    </cofactor>
</comment>
<dbReference type="GO" id="GO:0046872">
    <property type="term" value="F:metal ion binding"/>
    <property type="evidence" value="ECO:0007669"/>
    <property type="project" value="UniProtKB-KW"/>
</dbReference>
<sequence>MTRSRFPAPTSYGRLRVASLSTGPIQENAVLVWDEGGQGFLIDPGDDAERLLAWVREHGVQVQAILLTHAHFDHIGAVQPLREQLQVPVYLHPADRPLYQLGEASAARWNLPFVQPADPDHDIVQDQLFEAGTLRLRARELPGHAPGHVVFVAEAEQGSGFAVVGDTLFQGSIGRTDLPGGDHPLLIGGIRRELLGLPDDTVIYPGHGAPTRIGAERASNPFLR</sequence>
<dbReference type="InterPro" id="IPR036866">
    <property type="entry name" value="RibonucZ/Hydroxyglut_hydro"/>
</dbReference>
<dbReference type="GO" id="GO:0016787">
    <property type="term" value="F:hydrolase activity"/>
    <property type="evidence" value="ECO:0007669"/>
    <property type="project" value="UniProtKB-KW"/>
</dbReference>
<dbReference type="Pfam" id="PF00753">
    <property type="entry name" value="Lactamase_B"/>
    <property type="match status" value="1"/>
</dbReference>
<protein>
    <submittedName>
        <fullName evidence="6">MBL fold metallo-hydrolase</fullName>
    </submittedName>
</protein>
<dbReference type="PANTHER" id="PTHR46233:SF3">
    <property type="entry name" value="HYDROXYACYLGLUTATHIONE HYDROLASE GLOC"/>
    <property type="match status" value="1"/>
</dbReference>
<evidence type="ECO:0000259" key="5">
    <source>
        <dbReference type="SMART" id="SM00849"/>
    </source>
</evidence>
<reference evidence="6" key="1">
    <citation type="submission" date="2024-06" db="EMBL/GenBank/DDBJ databases">
        <title>Draft Genome Sequence of Deinococcus sonorensis Type Strain KR-87, a Biofilm Producing Representative of the Genus Deinococcus.</title>
        <authorList>
            <person name="Boren L.S."/>
            <person name="Grosso R.A."/>
            <person name="Hugenberg-Cox A.N."/>
            <person name="Hill J.T.E."/>
            <person name="Albert C.M."/>
            <person name="Tuohy J.M."/>
        </authorList>
    </citation>
    <scope>NUCLEOTIDE SEQUENCE</scope>
    <source>
        <strain evidence="6">KR-87</strain>
    </source>
</reference>
<keyword evidence="4" id="KW-0862">Zinc</keyword>
<feature type="domain" description="Metallo-beta-lactamase" evidence="5">
    <location>
        <begin position="26"/>
        <end position="207"/>
    </location>
</feature>
<evidence type="ECO:0000256" key="4">
    <source>
        <dbReference type="ARBA" id="ARBA00022833"/>
    </source>
</evidence>
<dbReference type="EMBL" id="CP158299">
    <property type="protein sequence ID" value="XBV86786.1"/>
    <property type="molecule type" value="Genomic_DNA"/>
</dbReference>
<dbReference type="InterPro" id="IPR001279">
    <property type="entry name" value="Metallo-B-lactamas"/>
</dbReference>
<evidence type="ECO:0000256" key="2">
    <source>
        <dbReference type="ARBA" id="ARBA00022723"/>
    </source>
</evidence>
<name>A0AAU7UE64_9DEIO</name>
<dbReference type="Gene3D" id="3.60.15.10">
    <property type="entry name" value="Ribonuclease Z/Hydroxyacylglutathione hydrolase-like"/>
    <property type="match status" value="1"/>
</dbReference>
<gene>
    <name evidence="6" type="ORF">ABOD76_10875</name>
</gene>
<organism evidence="6">
    <name type="scientific">Deinococcus sonorensis KR-87</name>
    <dbReference type="NCBI Taxonomy" id="694439"/>
    <lineage>
        <taxon>Bacteria</taxon>
        <taxon>Thermotogati</taxon>
        <taxon>Deinococcota</taxon>
        <taxon>Deinococci</taxon>
        <taxon>Deinococcales</taxon>
        <taxon>Deinococcaceae</taxon>
        <taxon>Deinococcus</taxon>
    </lineage>
</organism>